<proteinExistence type="predicted"/>
<feature type="signal peptide" evidence="1">
    <location>
        <begin position="1"/>
        <end position="26"/>
    </location>
</feature>
<gene>
    <name evidence="2" type="ORF">B0H65DRAFT_457096</name>
</gene>
<organism evidence="2 3">
    <name type="scientific">Neurospora tetraspora</name>
    <dbReference type="NCBI Taxonomy" id="94610"/>
    <lineage>
        <taxon>Eukaryota</taxon>
        <taxon>Fungi</taxon>
        <taxon>Dikarya</taxon>
        <taxon>Ascomycota</taxon>
        <taxon>Pezizomycotina</taxon>
        <taxon>Sordariomycetes</taxon>
        <taxon>Sordariomycetidae</taxon>
        <taxon>Sordariales</taxon>
        <taxon>Sordariaceae</taxon>
        <taxon>Neurospora</taxon>
    </lineage>
</organism>
<dbReference type="RefSeq" id="XP_062684481.1">
    <property type="nucleotide sequence ID" value="XM_062826335.1"/>
</dbReference>
<evidence type="ECO:0000313" key="3">
    <source>
        <dbReference type="Proteomes" id="UP001278500"/>
    </source>
</evidence>
<name>A0AAE0JL24_9PEZI</name>
<reference evidence="2" key="1">
    <citation type="journal article" date="2023" name="Mol. Phylogenet. Evol.">
        <title>Genome-scale phylogeny and comparative genomics of the fungal order Sordariales.</title>
        <authorList>
            <person name="Hensen N."/>
            <person name="Bonometti L."/>
            <person name="Westerberg I."/>
            <person name="Brannstrom I.O."/>
            <person name="Guillou S."/>
            <person name="Cros-Aarteil S."/>
            <person name="Calhoun S."/>
            <person name="Haridas S."/>
            <person name="Kuo A."/>
            <person name="Mondo S."/>
            <person name="Pangilinan J."/>
            <person name="Riley R."/>
            <person name="LaButti K."/>
            <person name="Andreopoulos B."/>
            <person name="Lipzen A."/>
            <person name="Chen C."/>
            <person name="Yan M."/>
            <person name="Daum C."/>
            <person name="Ng V."/>
            <person name="Clum A."/>
            <person name="Steindorff A."/>
            <person name="Ohm R.A."/>
            <person name="Martin F."/>
            <person name="Silar P."/>
            <person name="Natvig D.O."/>
            <person name="Lalanne C."/>
            <person name="Gautier V."/>
            <person name="Ament-Velasquez S.L."/>
            <person name="Kruys A."/>
            <person name="Hutchinson M.I."/>
            <person name="Powell A.J."/>
            <person name="Barry K."/>
            <person name="Miller A.N."/>
            <person name="Grigoriev I.V."/>
            <person name="Debuchy R."/>
            <person name="Gladieux P."/>
            <person name="Hiltunen Thoren M."/>
            <person name="Johannesson H."/>
        </authorList>
    </citation>
    <scope>NUCLEOTIDE SEQUENCE</scope>
    <source>
        <strain evidence="2">CBS 560.94</strain>
    </source>
</reference>
<dbReference type="Proteomes" id="UP001278500">
    <property type="component" value="Unassembled WGS sequence"/>
</dbReference>
<feature type="chain" id="PRO_5042188285" description="Secreted protein" evidence="1">
    <location>
        <begin position="27"/>
        <end position="81"/>
    </location>
</feature>
<evidence type="ECO:0000313" key="2">
    <source>
        <dbReference type="EMBL" id="KAK3351186.1"/>
    </source>
</evidence>
<dbReference type="AlphaFoldDB" id="A0AAE0JL24"/>
<protein>
    <recommendedName>
        <fullName evidence="4">Secreted protein</fullName>
    </recommendedName>
</protein>
<keyword evidence="3" id="KW-1185">Reference proteome</keyword>
<dbReference type="EMBL" id="JAUEPP010000002">
    <property type="protein sequence ID" value="KAK3351186.1"/>
    <property type="molecule type" value="Genomic_DNA"/>
</dbReference>
<dbReference type="GeneID" id="87863489"/>
<comment type="caution">
    <text evidence="2">The sequence shown here is derived from an EMBL/GenBank/DDBJ whole genome shotgun (WGS) entry which is preliminary data.</text>
</comment>
<evidence type="ECO:0000256" key="1">
    <source>
        <dbReference type="SAM" id="SignalP"/>
    </source>
</evidence>
<accession>A0AAE0JL24</accession>
<reference evidence="2" key="2">
    <citation type="submission" date="2023-06" db="EMBL/GenBank/DDBJ databases">
        <authorList>
            <consortium name="Lawrence Berkeley National Laboratory"/>
            <person name="Haridas S."/>
            <person name="Hensen N."/>
            <person name="Bonometti L."/>
            <person name="Westerberg I."/>
            <person name="Brannstrom I.O."/>
            <person name="Guillou S."/>
            <person name="Cros-Aarteil S."/>
            <person name="Calhoun S."/>
            <person name="Kuo A."/>
            <person name="Mondo S."/>
            <person name="Pangilinan J."/>
            <person name="Riley R."/>
            <person name="Labutti K."/>
            <person name="Andreopoulos B."/>
            <person name="Lipzen A."/>
            <person name="Chen C."/>
            <person name="Yanf M."/>
            <person name="Daum C."/>
            <person name="Ng V."/>
            <person name="Clum A."/>
            <person name="Steindorff A."/>
            <person name="Ohm R."/>
            <person name="Martin F."/>
            <person name="Silar P."/>
            <person name="Natvig D."/>
            <person name="Lalanne C."/>
            <person name="Gautier V."/>
            <person name="Ament-Velasquez S.L."/>
            <person name="Kruys A."/>
            <person name="Hutchinson M.I."/>
            <person name="Powell A.J."/>
            <person name="Barry K."/>
            <person name="Miller A.N."/>
            <person name="Grigoriev I.V."/>
            <person name="Debuchy R."/>
            <person name="Gladieux P."/>
            <person name="Thoren M.H."/>
            <person name="Johannesson H."/>
        </authorList>
    </citation>
    <scope>NUCLEOTIDE SEQUENCE</scope>
    <source>
        <strain evidence="2">CBS 560.94</strain>
    </source>
</reference>
<keyword evidence="1" id="KW-0732">Signal</keyword>
<sequence>MGERTGSRVFQWVWSYVMILPQSVVYEFCCCCSFPLTSSSRAGRDIVFVVSFSWRFCIVFEIKRERVSLRITHETKVRMLF</sequence>
<evidence type="ECO:0008006" key="4">
    <source>
        <dbReference type="Google" id="ProtNLM"/>
    </source>
</evidence>